<evidence type="ECO:0000256" key="6">
    <source>
        <dbReference type="ARBA" id="ARBA00023136"/>
    </source>
</evidence>
<dbReference type="PROSITE" id="PS50929">
    <property type="entry name" value="ABC_TM1F"/>
    <property type="match status" value="1"/>
</dbReference>
<evidence type="ECO:0000256" key="3">
    <source>
        <dbReference type="ARBA" id="ARBA00022741"/>
    </source>
</evidence>
<dbReference type="Gene3D" id="3.40.50.300">
    <property type="entry name" value="P-loop containing nucleotide triphosphate hydrolases"/>
    <property type="match status" value="1"/>
</dbReference>
<evidence type="ECO:0000256" key="4">
    <source>
        <dbReference type="ARBA" id="ARBA00022840"/>
    </source>
</evidence>
<dbReference type="InterPro" id="IPR011527">
    <property type="entry name" value="ABC1_TM_dom"/>
</dbReference>
<dbReference type="Gene3D" id="1.20.1560.10">
    <property type="entry name" value="ABC transporter type 1, transmembrane domain"/>
    <property type="match status" value="1"/>
</dbReference>
<sequence length="675" mass="74827">MKPFLRIARGLGRYPLALSASIFCSLAVAMLWGGNIGAVYPVLEVCLNGKSVQQWIADDIDEANEGIDKYRQKLATLPQANLTEQQQADREDWLSEIESLQDTITNRERVRPYADMLPKDPFYTVLVFMVILLAATALKNIFIVANLVSTTWAVQKTTLDLQNQYTEKVLALDLASYDRFGTSQLVTHFTESIEHVSKGMHVLLGASVREPLKIIVCGFGAAFISWRLMLFTLMIAPPTALLISTLSRKIRRTLKAHVSDSVHLNRLVFQSVMSLPAIQAYGMEKPMAHEVDDAGDERMRRSVKISFWIAMTKPVTELAGITAVAVSLVAGAYLVLNQQTDLLGIQMTERPLTISQMLIFFGMMVGMSDPARKLTDVYSNLQIGIAAADRVSEVLDEESRLDFASANEPSPDAPSSRDRTNLIPFKDGKVEFKSTAFGYRADQTVLNGVDLCVQPGETVCIVGANGCGKSTLAKLLLRFYDPHEGSVTIDGIDLVDVDPKIVRRAISFVAQTPAMIDDTVSANVRFGSVDASEEDVYRAAKLARADEFIQKLSEKYDTEVGFDGNRLSGGQKQRIALARAFLRNPTILILDEATNQIDQHSEQLIYDALREYTRDRTCIFVSHRPEVFELCDRIVVMDHGKVVADGQPEELLRTCPPFAKLFAANLEMLSSRNAA</sequence>
<keyword evidence="2 7" id="KW-0812">Transmembrane</keyword>
<dbReference type="InterPro" id="IPR027417">
    <property type="entry name" value="P-loop_NTPase"/>
</dbReference>
<organism evidence="10 11">
    <name type="scientific">Roseiconus lacunae</name>
    <dbReference type="NCBI Taxonomy" id="2605694"/>
    <lineage>
        <taxon>Bacteria</taxon>
        <taxon>Pseudomonadati</taxon>
        <taxon>Planctomycetota</taxon>
        <taxon>Planctomycetia</taxon>
        <taxon>Pirellulales</taxon>
        <taxon>Pirellulaceae</taxon>
        <taxon>Roseiconus</taxon>
    </lineage>
</organism>
<dbReference type="InterPro" id="IPR003439">
    <property type="entry name" value="ABC_transporter-like_ATP-bd"/>
</dbReference>
<dbReference type="SUPFAM" id="SSF52540">
    <property type="entry name" value="P-loop containing nucleoside triphosphate hydrolases"/>
    <property type="match status" value="1"/>
</dbReference>
<keyword evidence="6 7" id="KW-0472">Membrane</keyword>
<dbReference type="SUPFAM" id="SSF90123">
    <property type="entry name" value="ABC transporter transmembrane region"/>
    <property type="match status" value="1"/>
</dbReference>
<dbReference type="Proteomes" id="UP001239462">
    <property type="component" value="Unassembled WGS sequence"/>
</dbReference>
<dbReference type="InterPro" id="IPR039421">
    <property type="entry name" value="Type_1_exporter"/>
</dbReference>
<name>A0ABT7PG22_9BACT</name>
<feature type="transmembrane region" description="Helical" evidence="7">
    <location>
        <begin position="12"/>
        <end position="33"/>
    </location>
</feature>
<dbReference type="Pfam" id="PF00664">
    <property type="entry name" value="ABC_membrane"/>
    <property type="match status" value="1"/>
</dbReference>
<evidence type="ECO:0000259" key="8">
    <source>
        <dbReference type="PROSITE" id="PS50893"/>
    </source>
</evidence>
<keyword evidence="11" id="KW-1185">Reference proteome</keyword>
<dbReference type="Pfam" id="PF00005">
    <property type="entry name" value="ABC_tran"/>
    <property type="match status" value="1"/>
</dbReference>
<evidence type="ECO:0000256" key="2">
    <source>
        <dbReference type="ARBA" id="ARBA00022692"/>
    </source>
</evidence>
<comment type="subcellular location">
    <subcellularLocation>
        <location evidence="1">Cell membrane</location>
        <topology evidence="1">Multi-pass membrane protein</topology>
    </subcellularLocation>
</comment>
<evidence type="ECO:0000256" key="1">
    <source>
        <dbReference type="ARBA" id="ARBA00004651"/>
    </source>
</evidence>
<dbReference type="PANTHER" id="PTHR24221">
    <property type="entry name" value="ATP-BINDING CASSETTE SUB-FAMILY B"/>
    <property type="match status" value="1"/>
</dbReference>
<dbReference type="PROSITE" id="PS00211">
    <property type="entry name" value="ABC_TRANSPORTER_1"/>
    <property type="match status" value="1"/>
</dbReference>
<accession>A0ABT7PG22</accession>
<keyword evidence="5 7" id="KW-1133">Transmembrane helix</keyword>
<reference evidence="10 11" key="1">
    <citation type="submission" date="2023-06" db="EMBL/GenBank/DDBJ databases">
        <title>Roseiconus lacunae JC819 isolated from Gulf of Mannar region, Tamil Nadu.</title>
        <authorList>
            <person name="Pk S."/>
            <person name="Ch S."/>
            <person name="Ch V.R."/>
        </authorList>
    </citation>
    <scope>NUCLEOTIDE SEQUENCE [LARGE SCALE GENOMIC DNA]</scope>
    <source>
        <strain evidence="10 11">JC819</strain>
    </source>
</reference>
<dbReference type="InterPro" id="IPR003593">
    <property type="entry name" value="AAA+_ATPase"/>
</dbReference>
<feature type="domain" description="ABC transporter" evidence="8">
    <location>
        <begin position="430"/>
        <end position="664"/>
    </location>
</feature>
<evidence type="ECO:0000313" key="10">
    <source>
        <dbReference type="EMBL" id="MDM4015445.1"/>
    </source>
</evidence>
<dbReference type="RefSeq" id="WP_289162940.1">
    <property type="nucleotide sequence ID" value="NZ_JASZZN010000005.1"/>
</dbReference>
<dbReference type="InterPro" id="IPR036640">
    <property type="entry name" value="ABC1_TM_sf"/>
</dbReference>
<evidence type="ECO:0000259" key="9">
    <source>
        <dbReference type="PROSITE" id="PS50929"/>
    </source>
</evidence>
<evidence type="ECO:0000313" key="11">
    <source>
        <dbReference type="Proteomes" id="UP001239462"/>
    </source>
</evidence>
<protein>
    <submittedName>
        <fullName evidence="10">ABC transporter ATP-binding protein</fullName>
    </submittedName>
</protein>
<dbReference type="GO" id="GO:0005524">
    <property type="term" value="F:ATP binding"/>
    <property type="evidence" value="ECO:0007669"/>
    <property type="project" value="UniProtKB-KW"/>
</dbReference>
<feature type="transmembrane region" description="Helical" evidence="7">
    <location>
        <begin position="122"/>
        <end position="148"/>
    </location>
</feature>
<feature type="transmembrane region" description="Helical" evidence="7">
    <location>
        <begin position="214"/>
        <end position="236"/>
    </location>
</feature>
<feature type="domain" description="ABC transmembrane type-1" evidence="9">
    <location>
        <begin position="116"/>
        <end position="382"/>
    </location>
</feature>
<gene>
    <name evidence="10" type="ORF">QTN89_08405</name>
</gene>
<comment type="caution">
    <text evidence="10">The sequence shown here is derived from an EMBL/GenBank/DDBJ whole genome shotgun (WGS) entry which is preliminary data.</text>
</comment>
<keyword evidence="4 10" id="KW-0067">ATP-binding</keyword>
<evidence type="ECO:0000256" key="5">
    <source>
        <dbReference type="ARBA" id="ARBA00022989"/>
    </source>
</evidence>
<dbReference type="PANTHER" id="PTHR24221:SF654">
    <property type="entry name" value="ATP-BINDING CASSETTE SUB-FAMILY B MEMBER 6"/>
    <property type="match status" value="1"/>
</dbReference>
<proteinExistence type="predicted"/>
<evidence type="ECO:0000256" key="7">
    <source>
        <dbReference type="SAM" id="Phobius"/>
    </source>
</evidence>
<keyword evidence="3" id="KW-0547">Nucleotide-binding</keyword>
<dbReference type="PROSITE" id="PS50893">
    <property type="entry name" value="ABC_TRANSPORTER_2"/>
    <property type="match status" value="1"/>
</dbReference>
<dbReference type="InterPro" id="IPR017871">
    <property type="entry name" value="ABC_transporter-like_CS"/>
</dbReference>
<dbReference type="EMBL" id="JASZZN010000005">
    <property type="protein sequence ID" value="MDM4015445.1"/>
    <property type="molecule type" value="Genomic_DNA"/>
</dbReference>
<dbReference type="SMART" id="SM00382">
    <property type="entry name" value="AAA"/>
    <property type="match status" value="1"/>
</dbReference>